<accession>A0A1F7XUT8</accession>
<dbReference type="EMBL" id="MGGB01000034">
    <property type="protein sequence ID" value="OGM18750.1"/>
    <property type="molecule type" value="Genomic_DNA"/>
</dbReference>
<organism evidence="1 2">
    <name type="scientific">Candidatus Woesebacteria bacterium RIFCSPHIGHO2_01_FULL_37_10</name>
    <dbReference type="NCBI Taxonomy" id="1802489"/>
    <lineage>
        <taxon>Bacteria</taxon>
        <taxon>Candidatus Woeseibacteriota</taxon>
    </lineage>
</organism>
<dbReference type="Proteomes" id="UP000178446">
    <property type="component" value="Unassembled WGS sequence"/>
</dbReference>
<reference evidence="1 2" key="1">
    <citation type="journal article" date="2016" name="Nat. Commun.">
        <title>Thousands of microbial genomes shed light on interconnected biogeochemical processes in an aquifer system.</title>
        <authorList>
            <person name="Anantharaman K."/>
            <person name="Brown C.T."/>
            <person name="Hug L.A."/>
            <person name="Sharon I."/>
            <person name="Castelle C.J."/>
            <person name="Probst A.J."/>
            <person name="Thomas B.C."/>
            <person name="Singh A."/>
            <person name="Wilkins M.J."/>
            <person name="Karaoz U."/>
            <person name="Brodie E.L."/>
            <person name="Williams K.H."/>
            <person name="Hubbard S.S."/>
            <person name="Banfield J.F."/>
        </authorList>
    </citation>
    <scope>NUCLEOTIDE SEQUENCE [LARGE SCALE GENOMIC DNA]</scope>
</reference>
<name>A0A1F7XUT8_9BACT</name>
<evidence type="ECO:0000313" key="2">
    <source>
        <dbReference type="Proteomes" id="UP000178446"/>
    </source>
</evidence>
<dbReference type="AlphaFoldDB" id="A0A1F7XUT8"/>
<evidence type="ECO:0000313" key="1">
    <source>
        <dbReference type="EMBL" id="OGM18750.1"/>
    </source>
</evidence>
<sequence>MGYIFIVLSIYWFSFDSMRIMQKRILTETDLDLIEQRLRDTFVTKEEFIEYKSQHFEKLDKIIKYTEDIKIRNYSNVRKTKQP</sequence>
<proteinExistence type="predicted"/>
<comment type="caution">
    <text evidence="1">The sequence shown here is derived from an EMBL/GenBank/DDBJ whole genome shotgun (WGS) entry which is preliminary data.</text>
</comment>
<gene>
    <name evidence="1" type="ORF">A2685_00760</name>
</gene>
<protein>
    <submittedName>
        <fullName evidence="1">Uncharacterized protein</fullName>
    </submittedName>
</protein>